<protein>
    <submittedName>
        <fullName evidence="6">WD40 repeat-like protein</fullName>
    </submittedName>
</protein>
<feature type="compositionally biased region" description="Acidic residues" evidence="4">
    <location>
        <begin position="119"/>
        <end position="130"/>
    </location>
</feature>
<evidence type="ECO:0000256" key="2">
    <source>
        <dbReference type="ARBA" id="ARBA00022737"/>
    </source>
</evidence>
<dbReference type="InterPro" id="IPR015943">
    <property type="entry name" value="WD40/YVTN_repeat-like_dom_sf"/>
</dbReference>
<dbReference type="InterPro" id="IPR019775">
    <property type="entry name" value="WD40_repeat_CS"/>
</dbReference>
<dbReference type="SMART" id="SM00320">
    <property type="entry name" value="WD40"/>
    <property type="match status" value="7"/>
</dbReference>
<feature type="repeat" description="WD" evidence="3">
    <location>
        <begin position="234"/>
        <end position="286"/>
    </location>
</feature>
<dbReference type="InterPro" id="IPR036285">
    <property type="entry name" value="PRP4-like_sf"/>
</dbReference>
<dbReference type="Proteomes" id="UP000016922">
    <property type="component" value="Unassembled WGS sequence"/>
</dbReference>
<dbReference type="Gene3D" id="2.130.10.10">
    <property type="entry name" value="YVTN repeat-like/Quinoprotein amine dehydrogenase"/>
    <property type="match status" value="2"/>
</dbReference>
<dbReference type="PRINTS" id="PR00320">
    <property type="entry name" value="GPROTEINBRPT"/>
</dbReference>
<reference evidence="6 7" key="1">
    <citation type="journal article" date="2013" name="BMC Genomics">
        <title>Genomics-driven discovery of the pneumocandin biosynthetic gene cluster in the fungus Glarea lozoyensis.</title>
        <authorList>
            <person name="Chen L."/>
            <person name="Yue Q."/>
            <person name="Zhang X."/>
            <person name="Xiang M."/>
            <person name="Wang C."/>
            <person name="Li S."/>
            <person name="Che Y."/>
            <person name="Ortiz-Lopez F.J."/>
            <person name="Bills G.F."/>
            <person name="Liu X."/>
            <person name="An Z."/>
        </authorList>
    </citation>
    <scope>NUCLEOTIDE SEQUENCE [LARGE SCALE GENOMIC DNA]</scope>
    <source>
        <strain evidence="7">ATCC 20868 / MF5171</strain>
    </source>
</reference>
<dbReference type="InterPro" id="IPR020472">
    <property type="entry name" value="WD40_PAC1"/>
</dbReference>
<dbReference type="GO" id="GO:0030621">
    <property type="term" value="F:U4 snRNA binding"/>
    <property type="evidence" value="ECO:0007669"/>
    <property type="project" value="TreeGrafter"/>
</dbReference>
<dbReference type="PROSITE" id="PS00678">
    <property type="entry name" value="WD_REPEATS_1"/>
    <property type="match status" value="1"/>
</dbReference>
<evidence type="ECO:0000256" key="4">
    <source>
        <dbReference type="SAM" id="MobiDB-lite"/>
    </source>
</evidence>
<dbReference type="OMA" id="LNEPICY"/>
<dbReference type="KEGG" id="glz:GLAREA_05675"/>
<keyword evidence="1 3" id="KW-0853">WD repeat</keyword>
<dbReference type="Gene3D" id="4.10.280.110">
    <property type="entry name" value="Pre-mRNA processing factor 4 domain"/>
    <property type="match status" value="1"/>
</dbReference>
<dbReference type="GO" id="GO:0017070">
    <property type="term" value="F:U6 snRNA binding"/>
    <property type="evidence" value="ECO:0007669"/>
    <property type="project" value="TreeGrafter"/>
</dbReference>
<dbReference type="FunFam" id="2.130.10.10:FF:000698">
    <property type="entry name" value="Putative pre-mRNA splicing factor"/>
    <property type="match status" value="1"/>
</dbReference>
<dbReference type="PANTHER" id="PTHR19846">
    <property type="entry name" value="WD40 REPEAT PROTEIN"/>
    <property type="match status" value="1"/>
</dbReference>
<dbReference type="GeneID" id="19464729"/>
<gene>
    <name evidence="6" type="ORF">GLAREA_05675</name>
</gene>
<evidence type="ECO:0000256" key="1">
    <source>
        <dbReference type="ARBA" id="ARBA00022574"/>
    </source>
</evidence>
<dbReference type="InterPro" id="IPR014906">
    <property type="entry name" value="PRP4-like"/>
</dbReference>
<evidence type="ECO:0000313" key="7">
    <source>
        <dbReference type="Proteomes" id="UP000016922"/>
    </source>
</evidence>
<dbReference type="PANTHER" id="PTHR19846:SF0">
    <property type="entry name" value="PRE-MRNA PROCESSING FACTOR 4"/>
    <property type="match status" value="1"/>
</dbReference>
<dbReference type="InterPro" id="IPR036322">
    <property type="entry name" value="WD40_repeat_dom_sf"/>
</dbReference>
<evidence type="ECO:0000313" key="6">
    <source>
        <dbReference type="EMBL" id="EPE36337.1"/>
    </source>
</evidence>
<dbReference type="HOGENOM" id="CLU_000288_57_20_1"/>
<keyword evidence="7" id="KW-1185">Reference proteome</keyword>
<dbReference type="InterPro" id="IPR001680">
    <property type="entry name" value="WD40_rpt"/>
</dbReference>
<dbReference type="GO" id="GO:0046540">
    <property type="term" value="C:U4/U6 x U5 tri-snRNP complex"/>
    <property type="evidence" value="ECO:0007669"/>
    <property type="project" value="TreeGrafter"/>
</dbReference>
<feature type="domain" description="Pre-mRNA processing factor 4 (PRP4)-like" evidence="5">
    <location>
        <begin position="64"/>
        <end position="114"/>
    </location>
</feature>
<evidence type="ECO:0000259" key="5">
    <source>
        <dbReference type="SMART" id="SM00500"/>
    </source>
</evidence>
<evidence type="ECO:0000256" key="3">
    <source>
        <dbReference type="PROSITE-ProRule" id="PRU00221"/>
    </source>
</evidence>
<feature type="repeat" description="WD" evidence="3">
    <location>
        <begin position="287"/>
        <end position="328"/>
    </location>
</feature>
<proteinExistence type="predicted"/>
<dbReference type="Pfam" id="PF08799">
    <property type="entry name" value="PRP4"/>
    <property type="match status" value="1"/>
</dbReference>
<keyword evidence="2" id="KW-0677">Repeat</keyword>
<dbReference type="CDD" id="cd00200">
    <property type="entry name" value="WD40"/>
    <property type="match status" value="1"/>
</dbReference>
<dbReference type="eggNOG" id="KOG0272">
    <property type="taxonomic scope" value="Eukaryota"/>
</dbReference>
<feature type="repeat" description="WD" evidence="3">
    <location>
        <begin position="371"/>
        <end position="405"/>
    </location>
</feature>
<dbReference type="EMBL" id="KE145353">
    <property type="protein sequence ID" value="EPE36337.1"/>
    <property type="molecule type" value="Genomic_DNA"/>
</dbReference>
<dbReference type="GO" id="GO:0000398">
    <property type="term" value="P:mRNA splicing, via spliceosome"/>
    <property type="evidence" value="ECO:0007669"/>
    <property type="project" value="TreeGrafter"/>
</dbReference>
<dbReference type="SMART" id="SM00500">
    <property type="entry name" value="SFM"/>
    <property type="match status" value="1"/>
</dbReference>
<dbReference type="Pfam" id="PF00400">
    <property type="entry name" value="WD40"/>
    <property type="match status" value="5"/>
</dbReference>
<accession>S3DD77</accession>
<name>S3DD77_GLAL2</name>
<feature type="repeat" description="WD" evidence="3">
    <location>
        <begin position="468"/>
        <end position="507"/>
    </location>
</feature>
<dbReference type="SUPFAM" id="SSF158230">
    <property type="entry name" value="PRP4-like"/>
    <property type="match status" value="1"/>
</dbReference>
<feature type="repeat" description="WD" evidence="3">
    <location>
        <begin position="329"/>
        <end position="370"/>
    </location>
</feature>
<dbReference type="PROSITE" id="PS50294">
    <property type="entry name" value="WD_REPEATS_REGION"/>
    <property type="match status" value="4"/>
</dbReference>
<organism evidence="6 7">
    <name type="scientific">Glarea lozoyensis (strain ATCC 20868 / MF5171)</name>
    <dbReference type="NCBI Taxonomy" id="1116229"/>
    <lineage>
        <taxon>Eukaryota</taxon>
        <taxon>Fungi</taxon>
        <taxon>Dikarya</taxon>
        <taxon>Ascomycota</taxon>
        <taxon>Pezizomycotina</taxon>
        <taxon>Leotiomycetes</taxon>
        <taxon>Helotiales</taxon>
        <taxon>Helotiaceae</taxon>
        <taxon>Glarea</taxon>
    </lineage>
</organism>
<dbReference type="PROSITE" id="PS50082">
    <property type="entry name" value="WD_REPEATS_2"/>
    <property type="match status" value="5"/>
</dbReference>
<dbReference type="OrthoDB" id="540662at2759"/>
<dbReference type="RefSeq" id="XP_008077155.1">
    <property type="nucleotide sequence ID" value="XM_008078964.1"/>
</dbReference>
<feature type="region of interest" description="Disordered" evidence="4">
    <location>
        <begin position="108"/>
        <end position="130"/>
    </location>
</feature>
<sequence>MHPSRQAYVEEAEPEDRGIDLQNIPLDHDYEMPSATAGIAPERASAILNQFNRKRKAAAIAVPTDDGRVRARLREMGEPITLFGEGLGDRRDRLRQLMAIQAEIDEAEDDDGDARMGGVEEDENGEQEEEFYTKGLPELVEARRDIARYSLPRAKRRIATQKVESTIPLRTHVKFRKEIKERLQGFELQGSQMAGERPVSMVRFSPNGEMIAAGNWGGGIKLLTVPNLEESRTLRGHTDRIGGITWHPEATLEGTNVSTSSLNLASGGAEGNVHLWSLDQDTPLATLSGHNQRVCRTEFHPSGKYLASASEDTTWRLWDVTTTTELLLQEGHSRGVFALSFNTDGSLLASAGMDSIGRIWDLRTGRTVMILEGHIRPIYALDWGVDGHRVLSGSGDGWIKCWDVRKVQPSGGVGAHKSVVSDLRWYKGDGELPSAGKPKKAGTFFVSSGFDKNINVFSADDWGLVQSLSGHTGNVHAVDVERRGRWIVSGGYDRTVKLWGRNDMEEL</sequence>
<dbReference type="STRING" id="1116229.S3DD77"/>
<dbReference type="AlphaFoldDB" id="S3DD77"/>
<dbReference type="SUPFAM" id="SSF50978">
    <property type="entry name" value="WD40 repeat-like"/>
    <property type="match status" value="1"/>
</dbReference>